<sequence>MAEDAYKCFQTILESVPLWISELEGLIQTSKQRQTDAICDPVPTDSEKTLVRKASKTSSLRSRLSKRRSRSVREQQDESTPTVEQVAQPEPKQLAVPRLSAADALRLSQRKRKTTSALSGQLSGPTKYRSRAFVVVYYDGDIQSRFESLVNKVSVCRNSIRKAKMNAKMERLARSASPDDREDSSAEDDSPAELEAKIVMPAWQRRQEHRVKVENDDGRVAFDTVDGLLEKSQNLCERAAHQILRDGNCLLELSQAKERMVSALSTAERETPKWESKAKKAAEHRRKSDERRRLKEEEKDRRVASQVQRKAAEEMGIFPSDGVVEADSSEDEETESDGDQGYGSLQLPATLSRYALRSSTTPLIAGAH</sequence>
<evidence type="ECO:0000313" key="3">
    <source>
        <dbReference type="Proteomes" id="UP000192596"/>
    </source>
</evidence>
<keyword evidence="3" id="KW-1185">Reference proteome</keyword>
<dbReference type="OrthoDB" id="3886346at2759"/>
<proteinExistence type="predicted"/>
<feature type="compositionally biased region" description="Acidic residues" evidence="1">
    <location>
        <begin position="327"/>
        <end position="338"/>
    </location>
</feature>
<dbReference type="InParanoid" id="A0A1V8SDW7"/>
<dbReference type="STRING" id="1507870.A0A1V8SDW7"/>
<feature type="compositionally biased region" description="Acidic residues" evidence="1">
    <location>
        <begin position="180"/>
        <end position="192"/>
    </location>
</feature>
<feature type="region of interest" description="Disordered" evidence="1">
    <location>
        <begin position="168"/>
        <end position="195"/>
    </location>
</feature>
<dbReference type="AlphaFoldDB" id="A0A1V8SDW7"/>
<dbReference type="Proteomes" id="UP000192596">
    <property type="component" value="Unassembled WGS sequence"/>
</dbReference>
<reference evidence="3" key="1">
    <citation type="submission" date="2017-03" db="EMBL/GenBank/DDBJ databases">
        <title>Genomes of endolithic fungi from Antarctica.</title>
        <authorList>
            <person name="Coleine C."/>
            <person name="Masonjones S."/>
            <person name="Stajich J.E."/>
        </authorList>
    </citation>
    <scope>NUCLEOTIDE SEQUENCE [LARGE SCALE GENOMIC DNA]</scope>
    <source>
        <strain evidence="3">CCFEE 5527</strain>
    </source>
</reference>
<evidence type="ECO:0000256" key="1">
    <source>
        <dbReference type="SAM" id="MobiDB-lite"/>
    </source>
</evidence>
<protein>
    <submittedName>
        <fullName evidence="2">Uncharacterized protein</fullName>
    </submittedName>
</protein>
<feature type="compositionally biased region" description="Basic and acidic residues" evidence="1">
    <location>
        <begin position="267"/>
        <end position="303"/>
    </location>
</feature>
<gene>
    <name evidence="2" type="ORF">B0A48_16347</name>
</gene>
<name>A0A1V8SDW7_9PEZI</name>
<feature type="region of interest" description="Disordered" evidence="1">
    <location>
        <begin position="32"/>
        <end position="92"/>
    </location>
</feature>
<evidence type="ECO:0000313" key="2">
    <source>
        <dbReference type="EMBL" id="OQN97283.1"/>
    </source>
</evidence>
<organism evidence="2 3">
    <name type="scientific">Cryoendolithus antarcticus</name>
    <dbReference type="NCBI Taxonomy" id="1507870"/>
    <lineage>
        <taxon>Eukaryota</taxon>
        <taxon>Fungi</taxon>
        <taxon>Dikarya</taxon>
        <taxon>Ascomycota</taxon>
        <taxon>Pezizomycotina</taxon>
        <taxon>Dothideomycetes</taxon>
        <taxon>Dothideomycetidae</taxon>
        <taxon>Cladosporiales</taxon>
        <taxon>Cladosporiaceae</taxon>
        <taxon>Cryoendolithus</taxon>
    </lineage>
</organism>
<dbReference type="EMBL" id="NAJO01000055">
    <property type="protein sequence ID" value="OQN97283.1"/>
    <property type="molecule type" value="Genomic_DNA"/>
</dbReference>
<feature type="compositionally biased region" description="Basic and acidic residues" evidence="1">
    <location>
        <begin position="168"/>
        <end position="179"/>
    </location>
</feature>
<accession>A0A1V8SDW7</accession>
<feature type="region of interest" description="Disordered" evidence="1">
    <location>
        <begin position="263"/>
        <end position="368"/>
    </location>
</feature>
<comment type="caution">
    <text evidence="2">The sequence shown here is derived from an EMBL/GenBank/DDBJ whole genome shotgun (WGS) entry which is preliminary data.</text>
</comment>